<comment type="caution">
    <text evidence="1">The sequence shown here is derived from an EMBL/GenBank/DDBJ whole genome shotgun (WGS) entry which is preliminary data.</text>
</comment>
<sequence>MSNQNPTAIASFFFLILTNVALVLSKSTIEPCSNSDNCNALLGYTLYTDLKVSEVGSLFNVDPVSVLTVNAIDISYPDVENHILPSQLFLKIPVTCSCVDGIRKSVSTHYKTRPSDTLASIANQVYSGLVSADQLREANGIQDPDVLDVGVSLLVPLPCTCFNGTDNSLPAVYLSYVVKEVDTLAGIAARYRTTLTDLMNVNAMGSTAIKAADILAVPLPACAANFPRYASDHALIVPNGSYAITASHCVQCSCGPGNQNLYCMPASLAVSCSSMQCKNSNLMLGNVSMQQSSAGCNVTSCSYGGFVNGTIITTLSTSLQPRCPGPQQFPPLIAPPSSVIRDLASAPAPAPESDGAGSTTPKSSLVPSTGSLPGVPPASGPSGSISDASSLMNSLPTRLLKPQATGILALRCKQSHIISAGIDVGPDAKGLDKRFDCLRRKHYITKTKPPSCVEQLLISNYRLMASAPSKLYTDDVSLVVVLLDTNPFFWNSSYFSFTQFLSHVLAFLNAILTLNQLNQVVVIATGYNTCDYIYDSSLTSNQSFGNSRMRALCGILLQNLEEFLIKDENLGKQETDGRISYSLLSGSLSMALCYIQRVFRSGSLHPQPRILCLQGSPDGPEQYVAIMNAIFSAQRSMVPIDSCYIGAQNSAFLQQASYITGGVHHKPQQLDGLFQYLMTIFGTDLHSRNSLQLPKPVGVDFRASCFCHKNTIDMGYICSVCLSIFCKHHKKCSTCG</sequence>
<keyword evidence="2" id="KW-1185">Reference proteome</keyword>
<gene>
    <name evidence="1" type="ORF">Pint_08198</name>
</gene>
<dbReference type="Proteomes" id="UP001163603">
    <property type="component" value="Chromosome 10"/>
</dbReference>
<name>A0ACC0XY09_9ROSI</name>
<accession>A0ACC0XY09</accession>
<evidence type="ECO:0000313" key="1">
    <source>
        <dbReference type="EMBL" id="KAJ0025453.1"/>
    </source>
</evidence>
<proteinExistence type="predicted"/>
<evidence type="ECO:0000313" key="2">
    <source>
        <dbReference type="Proteomes" id="UP001163603"/>
    </source>
</evidence>
<reference evidence="2" key="1">
    <citation type="journal article" date="2023" name="G3 (Bethesda)">
        <title>Genome assembly and association tests identify interacting loci associated with vigor, precocity, and sex in interspecific pistachio rootstocks.</title>
        <authorList>
            <person name="Palmer W."/>
            <person name="Jacygrad E."/>
            <person name="Sagayaradj S."/>
            <person name="Cavanaugh K."/>
            <person name="Han R."/>
            <person name="Bertier L."/>
            <person name="Beede B."/>
            <person name="Kafkas S."/>
            <person name="Golino D."/>
            <person name="Preece J."/>
            <person name="Michelmore R."/>
        </authorList>
    </citation>
    <scope>NUCLEOTIDE SEQUENCE [LARGE SCALE GENOMIC DNA]</scope>
</reference>
<organism evidence="1 2">
    <name type="scientific">Pistacia integerrima</name>
    <dbReference type="NCBI Taxonomy" id="434235"/>
    <lineage>
        <taxon>Eukaryota</taxon>
        <taxon>Viridiplantae</taxon>
        <taxon>Streptophyta</taxon>
        <taxon>Embryophyta</taxon>
        <taxon>Tracheophyta</taxon>
        <taxon>Spermatophyta</taxon>
        <taxon>Magnoliopsida</taxon>
        <taxon>eudicotyledons</taxon>
        <taxon>Gunneridae</taxon>
        <taxon>Pentapetalae</taxon>
        <taxon>rosids</taxon>
        <taxon>malvids</taxon>
        <taxon>Sapindales</taxon>
        <taxon>Anacardiaceae</taxon>
        <taxon>Pistacia</taxon>
    </lineage>
</organism>
<dbReference type="EMBL" id="CM047745">
    <property type="protein sequence ID" value="KAJ0025453.1"/>
    <property type="molecule type" value="Genomic_DNA"/>
</dbReference>
<protein>
    <submittedName>
        <fullName evidence="1">Uncharacterized protein</fullName>
    </submittedName>
</protein>